<organism evidence="2 3">
    <name type="scientific">Candidimonas nitroreducens</name>
    <dbReference type="NCBI Taxonomy" id="683354"/>
    <lineage>
        <taxon>Bacteria</taxon>
        <taxon>Pseudomonadati</taxon>
        <taxon>Pseudomonadota</taxon>
        <taxon>Betaproteobacteria</taxon>
        <taxon>Burkholderiales</taxon>
        <taxon>Alcaligenaceae</taxon>
        <taxon>Candidimonas</taxon>
    </lineage>
</organism>
<keyword evidence="3" id="KW-1185">Reference proteome</keyword>
<dbReference type="AlphaFoldDB" id="A0A225LWT8"/>
<dbReference type="InterPro" id="IPR029057">
    <property type="entry name" value="PRTase-like"/>
</dbReference>
<proteinExistence type="predicted"/>
<dbReference type="CDD" id="cd06223">
    <property type="entry name" value="PRTases_typeI"/>
    <property type="match status" value="1"/>
</dbReference>
<protein>
    <recommendedName>
        <fullName evidence="1">Phosphoribosyltransferase domain-containing protein</fullName>
    </recommendedName>
</protein>
<dbReference type="Proteomes" id="UP000214603">
    <property type="component" value="Unassembled WGS sequence"/>
</dbReference>
<dbReference type="OrthoDB" id="6952519at2"/>
<dbReference type="Pfam" id="PF00156">
    <property type="entry name" value="Pribosyltran"/>
    <property type="match status" value="1"/>
</dbReference>
<dbReference type="RefSeq" id="WP_088605991.1">
    <property type="nucleotide sequence ID" value="NZ_NJIH01000020.1"/>
</dbReference>
<reference evidence="3" key="1">
    <citation type="submission" date="2017-06" db="EMBL/GenBank/DDBJ databases">
        <title>Herbaspirillum phytohormonus sp. nov., isolated from the root nodule of Robinia pseudoacacia in lead-zinc mine.</title>
        <authorList>
            <person name="Fan M."/>
            <person name="Lin Y."/>
        </authorList>
    </citation>
    <scope>NUCLEOTIDE SEQUENCE [LARGE SCALE GENOMIC DNA]</scope>
    <source>
        <strain evidence="3">SC-089</strain>
    </source>
</reference>
<dbReference type="Gene3D" id="3.40.50.2020">
    <property type="match status" value="1"/>
</dbReference>
<dbReference type="InterPro" id="IPR000836">
    <property type="entry name" value="PRTase_dom"/>
</dbReference>
<gene>
    <name evidence="2" type="ORF">CEY11_24135</name>
</gene>
<dbReference type="EMBL" id="NJIH01000020">
    <property type="protein sequence ID" value="OWT53556.1"/>
    <property type="molecule type" value="Genomic_DNA"/>
</dbReference>
<evidence type="ECO:0000313" key="2">
    <source>
        <dbReference type="EMBL" id="OWT53556.1"/>
    </source>
</evidence>
<evidence type="ECO:0000259" key="1">
    <source>
        <dbReference type="Pfam" id="PF00156"/>
    </source>
</evidence>
<name>A0A225LWT8_9BURK</name>
<comment type="caution">
    <text evidence="2">The sequence shown here is derived from an EMBL/GenBank/DDBJ whole genome shotgun (WGS) entry which is preliminary data.</text>
</comment>
<feature type="domain" description="Phosphoribosyltransferase" evidence="1">
    <location>
        <begin position="28"/>
        <end position="123"/>
    </location>
</feature>
<accession>A0A225LWT8</accession>
<evidence type="ECO:0000313" key="3">
    <source>
        <dbReference type="Proteomes" id="UP000214603"/>
    </source>
</evidence>
<sequence>MRIAFPYDYGRVEAEVMAYVPAWRGMGFDAVVAIARGGLMPGCMAASALSLPLYALSYARSGRKVGWFTAERPKPGARLLLVEDVAGRGTTLLDCRDYLLAQGHELRIFTLAHDEQSRIVPDFGLRVPPGYGAHFPWERESVTPAFAATGNMPARPEHEYASWAVDLDGILVPDLPVRLYEQDLGLALSLRDLLAPSSVLPPLNLAHAAVITGRPEQDRQRTRAWLDRHGFGGALLMRDPARYATTDTARFKAESILAHCHTHFIESDAAQAAQIARLAPVTRVFWWDGARALALQARLAEPLARA</sequence>
<dbReference type="SUPFAM" id="SSF53271">
    <property type="entry name" value="PRTase-like"/>
    <property type="match status" value="1"/>
</dbReference>